<gene>
    <name evidence="1" type="ORF">MM415A01868_0007</name>
    <name evidence="2" type="ORF">MM415B03014_0010</name>
    <name evidence="3" type="ORF">TM448B03451_0005</name>
</gene>
<accession>A0A6M3XXI2</accession>
<dbReference type="EMBL" id="MT145016">
    <property type="protein sequence ID" value="QJI02610.1"/>
    <property type="molecule type" value="Genomic_DNA"/>
</dbReference>
<sequence length="135" mass="14123">MAHGTPDWVRMVQVAVTVNNVPVVSEPATECAAGGAGNYSGSSTSYQTVKTWTVATDKVGELKEILIISDDYAHTVCKVTVGSVVWAIDWSPTAAMPIVFEDLKLAAATVVKVEAKSDDGTAIDVDAIIVGKEIG</sequence>
<dbReference type="EMBL" id="MT142699">
    <property type="protein sequence ID" value="QJA87353.1"/>
    <property type="molecule type" value="Genomic_DNA"/>
</dbReference>
<dbReference type="AlphaFoldDB" id="A0A6M3XXI2"/>
<reference evidence="3" key="1">
    <citation type="submission" date="2020-03" db="EMBL/GenBank/DDBJ databases">
        <title>The deep terrestrial virosphere.</title>
        <authorList>
            <person name="Holmfeldt K."/>
            <person name="Nilsson E."/>
            <person name="Simone D."/>
            <person name="Lopez-Fernandez M."/>
            <person name="Wu X."/>
            <person name="de Brujin I."/>
            <person name="Lundin D."/>
            <person name="Andersson A."/>
            <person name="Bertilsson S."/>
            <person name="Dopson M."/>
        </authorList>
    </citation>
    <scope>NUCLEOTIDE SEQUENCE</scope>
    <source>
        <strain evidence="1">MM415A01868</strain>
        <strain evidence="2">MM415B03014</strain>
        <strain evidence="3">TM448B03451</strain>
    </source>
</reference>
<evidence type="ECO:0000313" key="2">
    <source>
        <dbReference type="EMBL" id="QJA87353.1"/>
    </source>
</evidence>
<evidence type="ECO:0000313" key="3">
    <source>
        <dbReference type="EMBL" id="QJI02610.1"/>
    </source>
</evidence>
<name>A0A6M3XXI2_9ZZZZ</name>
<protein>
    <submittedName>
        <fullName evidence="3">Uncharacterized protein</fullName>
    </submittedName>
</protein>
<organism evidence="3">
    <name type="scientific">viral metagenome</name>
    <dbReference type="NCBI Taxonomy" id="1070528"/>
    <lineage>
        <taxon>unclassified sequences</taxon>
        <taxon>metagenomes</taxon>
        <taxon>organismal metagenomes</taxon>
    </lineage>
</organism>
<evidence type="ECO:0000313" key="1">
    <source>
        <dbReference type="EMBL" id="QJA75105.1"/>
    </source>
</evidence>
<dbReference type="EMBL" id="MT142141">
    <property type="protein sequence ID" value="QJA75105.1"/>
    <property type="molecule type" value="Genomic_DNA"/>
</dbReference>
<proteinExistence type="predicted"/>